<name>A0AAE9ZJL5_9PROT</name>
<gene>
    <name evidence="3" type="ORF">PUV54_00965</name>
</gene>
<keyword evidence="4" id="KW-1185">Reference proteome</keyword>
<keyword evidence="1" id="KW-0479">Metal-binding</keyword>
<keyword evidence="2" id="KW-0378">Hydrolase</keyword>
<evidence type="ECO:0000256" key="1">
    <source>
        <dbReference type="ARBA" id="ARBA00022723"/>
    </source>
</evidence>
<protein>
    <recommendedName>
        <fullName evidence="5">NUDIX hydrolase</fullName>
    </recommendedName>
</protein>
<dbReference type="AlphaFoldDB" id="A0AAE9ZJL5"/>
<dbReference type="PANTHER" id="PTHR23422:SF9">
    <property type="entry name" value="ZN-DEPENDENT HYDROLASE"/>
    <property type="match status" value="1"/>
</dbReference>
<evidence type="ECO:0000313" key="3">
    <source>
        <dbReference type="EMBL" id="WDI31755.1"/>
    </source>
</evidence>
<dbReference type="KEGG" id="hfl:PUV54_00965"/>
<dbReference type="Proteomes" id="UP001214043">
    <property type="component" value="Chromosome"/>
</dbReference>
<evidence type="ECO:0000256" key="2">
    <source>
        <dbReference type="ARBA" id="ARBA00022801"/>
    </source>
</evidence>
<dbReference type="RefSeq" id="WP_274493642.1">
    <property type="nucleotide sequence ID" value="NZ_CP118166.1"/>
</dbReference>
<dbReference type="PROSITE" id="PS51257">
    <property type="entry name" value="PROKAR_LIPOPROTEIN"/>
    <property type="match status" value="1"/>
</dbReference>
<evidence type="ECO:0008006" key="5">
    <source>
        <dbReference type="Google" id="ProtNLM"/>
    </source>
</evidence>
<proteinExistence type="predicted"/>
<evidence type="ECO:0000313" key="4">
    <source>
        <dbReference type="Proteomes" id="UP001214043"/>
    </source>
</evidence>
<reference evidence="3" key="1">
    <citation type="submission" date="2023-02" db="EMBL/GenBank/DDBJ databases">
        <title>Genome sequence of Hyphococcus flavus.</title>
        <authorList>
            <person name="Rong J.-C."/>
            <person name="Zhao Q."/>
            <person name="Yi M."/>
            <person name="Wu J.-Y."/>
        </authorList>
    </citation>
    <scope>NUCLEOTIDE SEQUENCE</scope>
    <source>
        <strain evidence="3">MCCC 1K03223</strain>
    </source>
</reference>
<organism evidence="3 4">
    <name type="scientific">Hyphococcus flavus</name>
    <dbReference type="NCBI Taxonomy" id="1866326"/>
    <lineage>
        <taxon>Bacteria</taxon>
        <taxon>Pseudomonadati</taxon>
        <taxon>Pseudomonadota</taxon>
        <taxon>Alphaproteobacteria</taxon>
        <taxon>Parvularculales</taxon>
        <taxon>Parvularculaceae</taxon>
        <taxon>Hyphococcus</taxon>
    </lineage>
</organism>
<sequence>MKKLLMVSVVVFATSCSQEADVESETIVSADPAPIESEAPAVSAAHDFFNGAWSEEEAAPILEKTMRLHLEYDETQLTGGERAAVEELLAAGERLHSLYLEQKHPQGRAVEAVLRRKQDSQHLKDVFWIMEGPIATTLENDREPFMNVEPETSARNVYPHGSTRETMDAFLTANPEMRDDILHLRAVVREASAENKNAALARLHERPALNVLHPGLREKVQDAEGYFALPYSVAYADDIFFIYDRLIAAADHIQGDDIAFARFLRLRARDLLADDYDGGDATWVTGEFTGSLNAQIGSYETYDDALYGVKSFFSLSLLQRDKEKSDELAAAIGDIQAIEDALPYTANKKVRSNIPVGVYNVIADFGQARGTNTATILPNEGHLSRQFGRTILIRSNILQNEQIFAESQKSYNAAMVDAHHSDLALEGNFYRTLWHEVGHYLGPDQTKNGVDIDAALQDTADLIEEMKSDLVSLFAAPRLREAGFYTDEQLRAVYASGILRVLQKNRPRRDQAYGTMQLIQWNWFLDQGLLVFDDGKLVIDYEQYPEAVSSLLAEVIDLQYRGDRDRADQFVAQWAAWDEGLHGVIADSMREAEGSRERLVTYEALGR</sequence>
<dbReference type="GO" id="GO:0046872">
    <property type="term" value="F:metal ion binding"/>
    <property type="evidence" value="ECO:0007669"/>
    <property type="project" value="UniProtKB-KW"/>
</dbReference>
<dbReference type="GO" id="GO:0005737">
    <property type="term" value="C:cytoplasm"/>
    <property type="evidence" value="ECO:0007669"/>
    <property type="project" value="TreeGrafter"/>
</dbReference>
<dbReference type="PANTHER" id="PTHR23422">
    <property type="entry name" value="DIPEPTIDYL PEPTIDASE III-RELATED"/>
    <property type="match status" value="1"/>
</dbReference>
<accession>A0AAE9ZJL5</accession>
<dbReference type="GO" id="GO:0008239">
    <property type="term" value="F:dipeptidyl-peptidase activity"/>
    <property type="evidence" value="ECO:0007669"/>
    <property type="project" value="TreeGrafter"/>
</dbReference>
<dbReference type="EMBL" id="CP118166">
    <property type="protein sequence ID" value="WDI31755.1"/>
    <property type="molecule type" value="Genomic_DNA"/>
</dbReference>
<dbReference type="InterPro" id="IPR039461">
    <property type="entry name" value="Peptidase_M49"/>
</dbReference>